<gene>
    <name evidence="5" type="ORF">KUTeg_003465</name>
</gene>
<dbReference type="SUPFAM" id="SSF51735">
    <property type="entry name" value="NAD(P)-binding Rossmann-fold domains"/>
    <property type="match status" value="1"/>
</dbReference>
<dbReference type="Proteomes" id="UP001217089">
    <property type="component" value="Unassembled WGS sequence"/>
</dbReference>
<evidence type="ECO:0000313" key="5">
    <source>
        <dbReference type="EMBL" id="KAJ8318374.1"/>
    </source>
</evidence>
<evidence type="ECO:0000256" key="4">
    <source>
        <dbReference type="ARBA" id="ARBA00023002"/>
    </source>
</evidence>
<dbReference type="PRINTS" id="PR00080">
    <property type="entry name" value="SDRFAMILY"/>
</dbReference>
<dbReference type="PANTHER" id="PTHR44252">
    <property type="entry name" value="D-ERYTHRULOSE REDUCTASE"/>
    <property type="match status" value="1"/>
</dbReference>
<accession>A0ABQ9FM81</accession>
<dbReference type="Gene3D" id="3.40.50.720">
    <property type="entry name" value="NAD(P)-binding Rossmann-like Domain"/>
    <property type="match status" value="2"/>
</dbReference>
<evidence type="ECO:0008006" key="7">
    <source>
        <dbReference type="Google" id="ProtNLM"/>
    </source>
</evidence>
<proteinExistence type="inferred from homology"/>
<keyword evidence="3" id="KW-0521">NADP</keyword>
<reference evidence="5 6" key="1">
    <citation type="submission" date="2022-12" db="EMBL/GenBank/DDBJ databases">
        <title>Chromosome-level genome of Tegillarca granosa.</title>
        <authorList>
            <person name="Kim J."/>
        </authorList>
    </citation>
    <scope>NUCLEOTIDE SEQUENCE [LARGE SCALE GENOMIC DNA]</scope>
    <source>
        <strain evidence="5">Teg-2019</strain>
        <tissue evidence="5">Adductor muscle</tissue>
    </source>
</reference>
<evidence type="ECO:0000256" key="3">
    <source>
        <dbReference type="ARBA" id="ARBA00022857"/>
    </source>
</evidence>
<comment type="subunit">
    <text evidence="2">Homotetramer.</text>
</comment>
<dbReference type="PRINTS" id="PR00081">
    <property type="entry name" value="GDHRDH"/>
</dbReference>
<dbReference type="PANTHER" id="PTHR44252:SF3">
    <property type="entry name" value="D-ERYTHRULOSE REDUCTASE-RELATED"/>
    <property type="match status" value="1"/>
</dbReference>
<dbReference type="EMBL" id="JARBDR010000214">
    <property type="protein sequence ID" value="KAJ8318374.1"/>
    <property type="molecule type" value="Genomic_DNA"/>
</dbReference>
<dbReference type="PROSITE" id="PS00061">
    <property type="entry name" value="ADH_SHORT"/>
    <property type="match status" value="1"/>
</dbReference>
<organism evidence="5 6">
    <name type="scientific">Tegillarca granosa</name>
    <name type="common">Malaysian cockle</name>
    <name type="synonym">Anadara granosa</name>
    <dbReference type="NCBI Taxonomy" id="220873"/>
    <lineage>
        <taxon>Eukaryota</taxon>
        <taxon>Metazoa</taxon>
        <taxon>Spiralia</taxon>
        <taxon>Lophotrochozoa</taxon>
        <taxon>Mollusca</taxon>
        <taxon>Bivalvia</taxon>
        <taxon>Autobranchia</taxon>
        <taxon>Pteriomorphia</taxon>
        <taxon>Arcoida</taxon>
        <taxon>Arcoidea</taxon>
        <taxon>Arcidae</taxon>
        <taxon>Tegillarca</taxon>
    </lineage>
</organism>
<feature type="non-terminal residue" evidence="5">
    <location>
        <position position="1"/>
    </location>
</feature>
<dbReference type="InterPro" id="IPR036291">
    <property type="entry name" value="NAD(P)-bd_dom_sf"/>
</dbReference>
<dbReference type="InterPro" id="IPR020904">
    <property type="entry name" value="Sc_DH/Rdtase_CS"/>
</dbReference>
<comment type="caution">
    <text evidence="5">The sequence shown here is derived from an EMBL/GenBank/DDBJ whole genome shotgun (WGS) entry which is preliminary data.</text>
</comment>
<protein>
    <recommendedName>
        <fullName evidence="7">L-xylulose reductase</fullName>
    </recommendedName>
</protein>
<keyword evidence="4" id="KW-0560">Oxidoreductase</keyword>
<evidence type="ECO:0000313" key="6">
    <source>
        <dbReference type="Proteomes" id="UP001217089"/>
    </source>
</evidence>
<keyword evidence="6" id="KW-1185">Reference proteome</keyword>
<dbReference type="Pfam" id="PF13561">
    <property type="entry name" value="adh_short_C2"/>
    <property type="match status" value="1"/>
</dbReference>
<sequence length="177" mass="19283">IGRDIVKRLVEYGAETIALSRTQTDLDSLKAEVPGIIPVQVDLGDWENTRVTLQKLGPVDLLVNNAVFNVSQVIAKGMVERGQGGAIVNISSLASSLALEDHAAYCSSKGALDMLTKVMALELGPHKIRVNSINPTVVWTKMAEYAWSDPVKAKPLLSRIPMGKFVEVEDVFELLEK</sequence>
<dbReference type="InterPro" id="IPR002347">
    <property type="entry name" value="SDR_fam"/>
</dbReference>
<evidence type="ECO:0000256" key="2">
    <source>
        <dbReference type="ARBA" id="ARBA00011881"/>
    </source>
</evidence>
<name>A0ABQ9FM81_TEGGR</name>
<comment type="similarity">
    <text evidence="1">Belongs to the short-chain dehydrogenases/reductases (SDR) family.</text>
</comment>
<evidence type="ECO:0000256" key="1">
    <source>
        <dbReference type="ARBA" id="ARBA00006484"/>
    </source>
</evidence>
<dbReference type="InterPro" id="IPR051737">
    <property type="entry name" value="L-xylulose/Carbonyl_redctase"/>
</dbReference>